<feature type="binding site" evidence="10">
    <location>
        <position position="449"/>
    </location>
    <ligand>
        <name>ATP</name>
        <dbReference type="ChEBI" id="CHEBI:30616"/>
    </ligand>
</feature>
<dbReference type="NCBIfam" id="TIGR00224">
    <property type="entry name" value="pckA"/>
    <property type="match status" value="1"/>
</dbReference>
<comment type="similarity">
    <text evidence="2 10">Belongs to the phosphoenolpyruvate carboxykinase (ATP) family.</text>
</comment>
<dbReference type="InterPro" id="IPR013035">
    <property type="entry name" value="PEP_carboxykinase_C"/>
</dbReference>
<evidence type="ECO:0000256" key="3">
    <source>
        <dbReference type="ARBA" id="ARBA00012363"/>
    </source>
</evidence>
<keyword evidence="7 10" id="KW-0067">ATP-binding</keyword>
<feature type="binding site" evidence="10">
    <location>
        <position position="204"/>
    </location>
    <ligand>
        <name>ATP</name>
        <dbReference type="ChEBI" id="CHEBI:30616"/>
    </ligand>
</feature>
<feature type="binding site" evidence="10">
    <location>
        <position position="198"/>
    </location>
    <ligand>
        <name>substrate</name>
    </ligand>
</feature>
<dbReference type="PIRSF" id="PIRSF006294">
    <property type="entry name" value="PEP_crbxkin"/>
    <property type="match status" value="1"/>
</dbReference>
<evidence type="ECO:0000313" key="12">
    <source>
        <dbReference type="Proteomes" id="UP000600214"/>
    </source>
</evidence>
<feature type="binding site" evidence="10">
    <location>
        <position position="287"/>
    </location>
    <ligand>
        <name>ATP</name>
        <dbReference type="ChEBI" id="CHEBI:30616"/>
    </ligand>
</feature>
<feature type="binding site" evidence="10">
    <location>
        <position position="204"/>
    </location>
    <ligand>
        <name>substrate</name>
    </ligand>
</feature>
<dbReference type="EMBL" id="BMIA01000006">
    <property type="protein sequence ID" value="GGH53201.1"/>
    <property type="molecule type" value="Genomic_DNA"/>
</dbReference>
<evidence type="ECO:0000256" key="6">
    <source>
        <dbReference type="ARBA" id="ARBA00022793"/>
    </source>
</evidence>
<dbReference type="SUPFAM" id="SSF68923">
    <property type="entry name" value="PEP carboxykinase N-terminal domain"/>
    <property type="match status" value="1"/>
</dbReference>
<keyword evidence="10" id="KW-0963">Cytoplasm</keyword>
<keyword evidence="10" id="KW-0464">Manganese</keyword>
<dbReference type="RefSeq" id="WP_188938862.1">
    <property type="nucleotide sequence ID" value="NZ_BMIA01000006.1"/>
</dbReference>
<comment type="catalytic activity">
    <reaction evidence="9 10">
        <text>oxaloacetate + ATP = phosphoenolpyruvate + ADP + CO2</text>
        <dbReference type="Rhea" id="RHEA:18617"/>
        <dbReference type="ChEBI" id="CHEBI:16452"/>
        <dbReference type="ChEBI" id="CHEBI:16526"/>
        <dbReference type="ChEBI" id="CHEBI:30616"/>
        <dbReference type="ChEBI" id="CHEBI:58702"/>
        <dbReference type="ChEBI" id="CHEBI:456216"/>
        <dbReference type="EC" id="4.1.1.49"/>
    </reaction>
</comment>
<accession>A0ABQ1ZB75</accession>
<comment type="caution">
    <text evidence="10">Lacks conserved residue(s) required for the propagation of feature annotation.</text>
</comment>
<evidence type="ECO:0000256" key="2">
    <source>
        <dbReference type="ARBA" id="ARBA00006052"/>
    </source>
</evidence>
<dbReference type="Pfam" id="PF01293">
    <property type="entry name" value="PEPCK_ATP"/>
    <property type="match status" value="1"/>
</dbReference>
<feature type="binding site" evidence="10">
    <location>
        <position position="324"/>
    </location>
    <ligand>
        <name>substrate</name>
    </ligand>
</feature>
<evidence type="ECO:0000256" key="4">
    <source>
        <dbReference type="ARBA" id="ARBA00022432"/>
    </source>
</evidence>
<feature type="binding site" evidence="10">
    <location>
        <position position="204"/>
    </location>
    <ligand>
        <name>Mn(2+)</name>
        <dbReference type="ChEBI" id="CHEBI:29035"/>
    </ligand>
</feature>
<evidence type="ECO:0000256" key="9">
    <source>
        <dbReference type="ARBA" id="ARBA00047371"/>
    </source>
</evidence>
<comment type="subcellular location">
    <subcellularLocation>
        <location evidence="10">Cytoplasm</location>
    </subcellularLocation>
</comment>
<dbReference type="NCBIfam" id="NF006821">
    <property type="entry name" value="PRK09344.1-3"/>
    <property type="match status" value="1"/>
</dbReference>
<dbReference type="NCBIfam" id="NF006820">
    <property type="entry name" value="PRK09344.1-2"/>
    <property type="match status" value="1"/>
</dbReference>
<feature type="binding site" evidence="10">
    <location>
        <position position="223"/>
    </location>
    <ligand>
        <name>Mn(2+)</name>
        <dbReference type="ChEBI" id="CHEBI:29035"/>
    </ligand>
</feature>
<dbReference type="CDD" id="cd00484">
    <property type="entry name" value="PEPCK_ATP"/>
    <property type="match status" value="1"/>
</dbReference>
<dbReference type="Gene3D" id="2.170.8.10">
    <property type="entry name" value="Phosphoenolpyruvate Carboxykinase, domain 2"/>
    <property type="match status" value="1"/>
</dbReference>
<evidence type="ECO:0000256" key="8">
    <source>
        <dbReference type="ARBA" id="ARBA00023239"/>
    </source>
</evidence>
<feature type="binding site" evidence="10">
    <location>
        <position position="260"/>
    </location>
    <ligand>
        <name>Mn(2+)</name>
        <dbReference type="ChEBI" id="CHEBI:29035"/>
    </ligand>
</feature>
<evidence type="ECO:0000256" key="1">
    <source>
        <dbReference type="ARBA" id="ARBA00004742"/>
    </source>
</evidence>
<dbReference type="PANTHER" id="PTHR30031:SF0">
    <property type="entry name" value="PHOSPHOENOLPYRUVATE CARBOXYKINASE (ATP)"/>
    <property type="match status" value="1"/>
</dbReference>
<dbReference type="InterPro" id="IPR001272">
    <property type="entry name" value="PEP_carboxykinase_ATP"/>
</dbReference>
<evidence type="ECO:0000256" key="5">
    <source>
        <dbReference type="ARBA" id="ARBA00022741"/>
    </source>
</evidence>
<gene>
    <name evidence="11" type="primary">pckA1</name>
    <name evidence="10" type="synonym">pckA</name>
    <name evidence="11" type="ORF">GCM10007423_58420</name>
</gene>
<protein>
    <recommendedName>
        <fullName evidence="3 10">Phosphoenolpyruvate carboxykinase (ATP)</fullName>
        <shortName evidence="10">PCK</shortName>
        <shortName evidence="10">PEP carboxykinase</shortName>
        <shortName evidence="10">PEPCK</shortName>
        <ecNumber evidence="3 10">4.1.1.49</ecNumber>
    </recommendedName>
</protein>
<keyword evidence="6 10" id="KW-0210">Decarboxylase</keyword>
<keyword evidence="12" id="KW-1185">Reference proteome</keyword>
<feature type="binding site" evidence="10">
    <location>
        <position position="324"/>
    </location>
    <ligand>
        <name>ATP</name>
        <dbReference type="ChEBI" id="CHEBI:30616"/>
    </ligand>
</feature>
<dbReference type="Gene3D" id="3.90.228.20">
    <property type="match status" value="1"/>
</dbReference>
<comment type="caution">
    <text evidence="11">The sequence shown here is derived from an EMBL/GenBank/DDBJ whole genome shotgun (WGS) entry which is preliminary data.</text>
</comment>
<keyword evidence="8 10" id="KW-0456">Lyase</keyword>
<feature type="binding site" evidence="10">
    <location>
        <position position="223"/>
    </location>
    <ligand>
        <name>ATP</name>
        <dbReference type="ChEBI" id="CHEBI:30616"/>
    </ligand>
</feature>
<comment type="cofactor">
    <cofactor evidence="10">
        <name>Mn(2+)</name>
        <dbReference type="ChEBI" id="CHEBI:29035"/>
    </cofactor>
    <text evidence="10">Binds 1 Mn(2+) ion per subunit.</text>
</comment>
<dbReference type="InterPro" id="IPR008210">
    <property type="entry name" value="PEP_carboxykinase_N"/>
</dbReference>
<keyword evidence="5 10" id="KW-0547">Nucleotide-binding</keyword>
<name>A0ABQ1ZB75_9BACT</name>
<reference evidence="12" key="1">
    <citation type="journal article" date="2019" name="Int. J. Syst. Evol. Microbiol.">
        <title>The Global Catalogue of Microorganisms (GCM) 10K type strain sequencing project: providing services to taxonomists for standard genome sequencing and annotation.</title>
        <authorList>
            <consortium name="The Broad Institute Genomics Platform"/>
            <consortium name="The Broad Institute Genome Sequencing Center for Infectious Disease"/>
            <person name="Wu L."/>
            <person name="Ma J."/>
        </authorList>
    </citation>
    <scope>NUCLEOTIDE SEQUENCE [LARGE SCALE GENOMIC DNA]</scope>
    <source>
        <strain evidence="12">CGMCC 1.15288</strain>
    </source>
</reference>
<dbReference type="PANTHER" id="PTHR30031">
    <property type="entry name" value="PHOSPHOENOLPYRUVATE CARBOXYKINASE ATP"/>
    <property type="match status" value="1"/>
</dbReference>
<evidence type="ECO:0000256" key="10">
    <source>
        <dbReference type="HAMAP-Rule" id="MF_00453"/>
    </source>
</evidence>
<sequence>MNIYPNHSAIDTDLLQCLGIPATATVALNLTEPELTQLALDGGEGVLTEAGVLMCDTGKFTGRSPKDKFIVRDALTEDTVWWGPVNQPIEPEQFDHLHRRMLASLEGRSVFVRYVKAGADPRYAINIAVINEYAWHNLFCHNLFIETSEAERADFKPDWTILNLPGFQADPATDGTRQGNFTIINFSKRVILIGGTGYAGEMKKGIFSVLNLTLPRKGVLSMHCSANVGKAGDTALFFGLSGTGKTTLSTDPERELIGDDEHGWSDQVFNFEGGCYAKVVNLSAEHEPEIYGAIRPGAVLENTRFIPDSRIVDYADQSVTENTRTAYPLHYIANRANPSVGPVPRNIFFLTADAFGVLPPIAKLTVEQAMYYFLSGYTAKLAGTEVGVKEPVPTFSACFGAAFLPLHPFEYAGLLGQHLKASDVPVWLVNTGWTGGSFGTGHRMKLAHTRAVIRGALSGVLDRVEYQTLQPFGLQVPMACPGIPEELLNPRQTWRNRADYDDTATRLMRAFQENYETYHNAAGQGVEEPSFA</sequence>
<dbReference type="HAMAP" id="MF_00453">
    <property type="entry name" value="PEPCK_ATP"/>
    <property type="match status" value="1"/>
</dbReference>
<dbReference type="EC" id="4.1.1.49" evidence="3 10"/>
<dbReference type="SUPFAM" id="SSF53795">
    <property type="entry name" value="PEP carboxykinase-like"/>
    <property type="match status" value="1"/>
</dbReference>
<keyword evidence="10" id="KW-0479">Metal-binding</keyword>
<dbReference type="Gene3D" id="3.40.449.10">
    <property type="entry name" value="Phosphoenolpyruvate Carboxykinase, domain 1"/>
    <property type="match status" value="1"/>
</dbReference>
<feature type="binding site" evidence="10">
    <location>
        <begin position="239"/>
        <end position="247"/>
    </location>
    <ligand>
        <name>ATP</name>
        <dbReference type="ChEBI" id="CHEBI:30616"/>
    </ligand>
</feature>
<comment type="function">
    <text evidence="10">Involved in the gluconeogenesis. Catalyzes the conversion of oxaloacetate (OAA) to phosphoenolpyruvate (PEP) through direct phosphoryl transfer between the nucleoside triphosphate and OAA.</text>
</comment>
<evidence type="ECO:0000313" key="11">
    <source>
        <dbReference type="EMBL" id="GGH53201.1"/>
    </source>
</evidence>
<evidence type="ECO:0000256" key="7">
    <source>
        <dbReference type="ARBA" id="ARBA00022840"/>
    </source>
</evidence>
<keyword evidence="4 10" id="KW-0312">Gluconeogenesis</keyword>
<organism evidence="11 12">
    <name type="scientific">Dyadobacter endophyticus</name>
    <dbReference type="NCBI Taxonomy" id="1749036"/>
    <lineage>
        <taxon>Bacteria</taxon>
        <taxon>Pseudomonadati</taxon>
        <taxon>Bacteroidota</taxon>
        <taxon>Cytophagia</taxon>
        <taxon>Cytophagales</taxon>
        <taxon>Spirosomataceae</taxon>
        <taxon>Dyadobacter</taxon>
    </lineage>
</organism>
<dbReference type="Proteomes" id="UP000600214">
    <property type="component" value="Unassembled WGS sequence"/>
</dbReference>
<feature type="binding site" evidence="10">
    <location>
        <position position="63"/>
    </location>
    <ligand>
        <name>substrate</name>
    </ligand>
</feature>
<proteinExistence type="inferred from homology"/>
<comment type="pathway">
    <text evidence="1 10">Carbohydrate biosynthesis; gluconeogenesis.</text>
</comment>